<dbReference type="InterPro" id="IPR028082">
    <property type="entry name" value="Peripla_BP_I"/>
</dbReference>
<dbReference type="AlphaFoldDB" id="A0A3E0TUA3"/>
<dbReference type="Proteomes" id="UP000256478">
    <property type="component" value="Unassembled WGS sequence"/>
</dbReference>
<dbReference type="SUPFAM" id="SSF53822">
    <property type="entry name" value="Periplasmic binding protein-like I"/>
    <property type="match status" value="1"/>
</dbReference>
<evidence type="ECO:0000259" key="4">
    <source>
        <dbReference type="Pfam" id="PF13407"/>
    </source>
</evidence>
<feature type="domain" description="Periplasmic binding protein" evidence="4">
    <location>
        <begin position="89"/>
        <end position="356"/>
    </location>
</feature>
<dbReference type="GO" id="GO:0055085">
    <property type="term" value="P:transmembrane transport"/>
    <property type="evidence" value="ECO:0007669"/>
    <property type="project" value="UniProtKB-ARBA"/>
</dbReference>
<evidence type="ECO:0000313" key="6">
    <source>
        <dbReference type="Proteomes" id="UP000256478"/>
    </source>
</evidence>
<dbReference type="CDD" id="cd06324">
    <property type="entry name" value="PBP1_ABC_sugar_binding-like"/>
    <property type="match status" value="1"/>
</dbReference>
<dbReference type="OrthoDB" id="245475at2"/>
<comment type="subcellular location">
    <subcellularLocation>
        <location evidence="1">Cell envelope</location>
    </subcellularLocation>
</comment>
<protein>
    <recommendedName>
        <fullName evidence="4">Periplasmic binding protein domain-containing protein</fullName>
    </recommendedName>
</protein>
<evidence type="ECO:0000256" key="2">
    <source>
        <dbReference type="ARBA" id="ARBA00007639"/>
    </source>
</evidence>
<dbReference type="InterPro" id="IPR025997">
    <property type="entry name" value="SBP_2_dom"/>
</dbReference>
<evidence type="ECO:0000313" key="5">
    <source>
        <dbReference type="EMBL" id="REL28256.1"/>
    </source>
</evidence>
<dbReference type="GO" id="GO:0030313">
    <property type="term" value="C:cell envelope"/>
    <property type="evidence" value="ECO:0007669"/>
    <property type="project" value="UniProtKB-SubCell"/>
</dbReference>
<gene>
    <name evidence="5" type="ORF">DXX93_17890</name>
</gene>
<proteinExistence type="inferred from homology"/>
<keyword evidence="3" id="KW-0732">Signal</keyword>
<evidence type="ECO:0000256" key="1">
    <source>
        <dbReference type="ARBA" id="ARBA00004196"/>
    </source>
</evidence>
<evidence type="ECO:0000256" key="3">
    <source>
        <dbReference type="ARBA" id="ARBA00022729"/>
    </source>
</evidence>
<name>A0A3E0TUA3_9GAMM</name>
<dbReference type="EMBL" id="QUOU01000001">
    <property type="protein sequence ID" value="REL28256.1"/>
    <property type="molecule type" value="Genomic_DNA"/>
</dbReference>
<organism evidence="5 6">
    <name type="scientific">Thalassotalea euphylliae</name>
    <dbReference type="NCBI Taxonomy" id="1655234"/>
    <lineage>
        <taxon>Bacteria</taxon>
        <taxon>Pseudomonadati</taxon>
        <taxon>Pseudomonadota</taxon>
        <taxon>Gammaproteobacteria</taxon>
        <taxon>Alteromonadales</taxon>
        <taxon>Colwelliaceae</taxon>
        <taxon>Thalassotalea</taxon>
    </lineage>
</organism>
<comment type="similarity">
    <text evidence="2">Belongs to the bacterial solute-binding protein 2 family.</text>
</comment>
<dbReference type="Pfam" id="PF13407">
    <property type="entry name" value="Peripla_BP_4"/>
    <property type="match status" value="1"/>
</dbReference>
<comment type="caution">
    <text evidence="5">The sequence shown here is derived from an EMBL/GenBank/DDBJ whole genome shotgun (WGS) entry which is preliminary data.</text>
</comment>
<accession>A0A3E0TUA3</accession>
<dbReference type="GO" id="GO:0030246">
    <property type="term" value="F:carbohydrate binding"/>
    <property type="evidence" value="ECO:0007669"/>
    <property type="project" value="UniProtKB-ARBA"/>
</dbReference>
<dbReference type="Gene3D" id="3.40.50.2300">
    <property type="match status" value="2"/>
</dbReference>
<sequence>MISTAGTLPKVEIKIFFAFYANLVASTGNDGALHINTLIHQVVHLFLHALLLLFCVSLNVNANTLALSKGANEQAEKTGAALVQKKPSIALILPQAAEHSFWRIVEDVAYTVAADLGINIQTYTSIESRFSLLSTVEHLLRQDNKPDYVIIRPYQGNARALFDLLHQANVKFITLEDTDFDNQDGIIQYPTESYPNWIGEVVYDNQQGSQLLLDALLREHKNAYPNKPINVVGLGGNFNSVSKQREQVLVDMDAKQKLQLKQVFSTNWDKQIAQDKLPEILRRYPQARLIWCANDDLALTAYQLASKQHNQPYFIGGFDWLSGAIESIEQGKLTASVGGHFLMAGQAVLQIAQYQLADAPQRYQDSLGKYNFELITQTNVRQFSRFIKRKGWQFLSYQHYLHHGVGLAPQRLSITSMIKLYNELAKFD</sequence>
<dbReference type="PANTHER" id="PTHR46847">
    <property type="entry name" value="D-ALLOSE-BINDING PERIPLASMIC PROTEIN-RELATED"/>
    <property type="match status" value="1"/>
</dbReference>
<reference evidence="5 6" key="1">
    <citation type="submission" date="2018-08" db="EMBL/GenBank/DDBJ databases">
        <title>Thalassotalea euphylliae genome.</title>
        <authorList>
            <person name="Summers S."/>
            <person name="Rice S.A."/>
            <person name="Freckelton M.L."/>
            <person name="Nedved B.T."/>
            <person name="Hadfield M.G."/>
        </authorList>
    </citation>
    <scope>NUCLEOTIDE SEQUENCE [LARGE SCALE GENOMIC DNA]</scope>
    <source>
        <strain evidence="5 6">H1</strain>
    </source>
</reference>
<dbReference type="PANTHER" id="PTHR46847:SF1">
    <property type="entry name" value="D-ALLOSE-BINDING PERIPLASMIC PROTEIN-RELATED"/>
    <property type="match status" value="1"/>
</dbReference>